<proteinExistence type="predicted"/>
<evidence type="ECO:0000313" key="1">
    <source>
        <dbReference type="EMBL" id="MFD2534976.1"/>
    </source>
</evidence>
<evidence type="ECO:0000313" key="2">
    <source>
        <dbReference type="Proteomes" id="UP001597441"/>
    </source>
</evidence>
<sequence>MKKKVFILVSDGVSLRNFAYTSFYKLGIAQGYDVVFWNATPFNLEQLNLKEVKTNNAKPSAFSDVLKTALIRIELNLFSKRDKDDIYHKYKFPLSYKSIKASVKSLIVQSYITRYSSEKGILKIRKKIASSERKTSYYKDCKTTLETEKPDFILSTSQRALTAIAPLTAAQDLNIPTASFIYSWDNIPKATTVVTTDFYFVWSTYMKNELLHYQRYIASNQIRVTGTPQFENHFDIALQESKTDFFKSHNLDLNKKYICFSGDDITTSPKDEMYLRDLAKAVRSLNKKEHNLGVVFRKCPVDFSDRYDAVIKEYNDVIVPIEPKWKKMGAAWNSILPTKEDYKLQTNIIAHTECVVNLGSSMVFDYAAHNKPCAFIDYNYLNASNSYKKGVHVYEFVHFKSMPSSEAVIWLSNPNTIADQLEEVLENPSKTISKARAWFEIINAHPPEHVCNRFWEEIEKLVIKNDA</sequence>
<name>A0ABW5JT66_9FLAO</name>
<dbReference type="InterPro" id="IPR043148">
    <property type="entry name" value="TagF_C"/>
</dbReference>
<dbReference type="Proteomes" id="UP001597441">
    <property type="component" value="Unassembled WGS sequence"/>
</dbReference>
<comment type="caution">
    <text evidence="1">The sequence shown here is derived from an EMBL/GenBank/DDBJ whole genome shotgun (WGS) entry which is preliminary data.</text>
</comment>
<dbReference type="EMBL" id="JBHULK010000002">
    <property type="protein sequence ID" value="MFD2534976.1"/>
    <property type="molecule type" value="Genomic_DNA"/>
</dbReference>
<dbReference type="Gene3D" id="3.40.50.12580">
    <property type="match status" value="1"/>
</dbReference>
<accession>A0ABW5JT66</accession>
<organism evidence="1 2">
    <name type="scientific">Gelatiniphilus marinus</name>
    <dbReference type="NCBI Taxonomy" id="1759464"/>
    <lineage>
        <taxon>Bacteria</taxon>
        <taxon>Pseudomonadati</taxon>
        <taxon>Bacteroidota</taxon>
        <taxon>Flavobacteriia</taxon>
        <taxon>Flavobacteriales</taxon>
        <taxon>Flavobacteriaceae</taxon>
        <taxon>Gelatiniphilus</taxon>
    </lineage>
</organism>
<reference evidence="2" key="1">
    <citation type="journal article" date="2019" name="Int. J. Syst. Evol. Microbiol.">
        <title>The Global Catalogue of Microorganisms (GCM) 10K type strain sequencing project: providing services to taxonomists for standard genome sequencing and annotation.</title>
        <authorList>
            <consortium name="The Broad Institute Genomics Platform"/>
            <consortium name="The Broad Institute Genome Sequencing Center for Infectious Disease"/>
            <person name="Wu L."/>
            <person name="Ma J."/>
        </authorList>
    </citation>
    <scope>NUCLEOTIDE SEQUENCE [LARGE SCALE GENOMIC DNA]</scope>
    <source>
        <strain evidence="2">KCTC 42903</strain>
    </source>
</reference>
<gene>
    <name evidence="1" type="ORF">ACFSQS_07665</name>
</gene>
<dbReference type="RefSeq" id="WP_388016564.1">
    <property type="nucleotide sequence ID" value="NZ_JBHUDT010000002.1"/>
</dbReference>
<keyword evidence="2" id="KW-1185">Reference proteome</keyword>
<dbReference type="SUPFAM" id="SSF53756">
    <property type="entry name" value="UDP-Glycosyltransferase/glycogen phosphorylase"/>
    <property type="match status" value="1"/>
</dbReference>
<protein>
    <submittedName>
        <fullName evidence="1">UDP-glycosyltransferase</fullName>
    </submittedName>
</protein>